<evidence type="ECO:0000313" key="3">
    <source>
        <dbReference type="EMBL" id="GER52230.1"/>
    </source>
</evidence>
<keyword evidence="4" id="KW-1185">Reference proteome</keyword>
<feature type="transmembrane region" description="Helical" evidence="2">
    <location>
        <begin position="156"/>
        <end position="173"/>
    </location>
</feature>
<evidence type="ECO:0000256" key="2">
    <source>
        <dbReference type="SAM" id="Phobius"/>
    </source>
</evidence>
<dbReference type="AlphaFoldDB" id="A0A5A7R4J7"/>
<gene>
    <name evidence="3" type="ORF">STAS_29677</name>
</gene>
<sequence>MQYNKTISNSTNIREISDIISYLSQHKKHSRTEEIHLKLGLYCTVHHPKHYSNSPMATEALPSNSPSANQPLVVKQEQPQDACSEISGIKEVKTETTLDSTEAEPLEGCMEVKREPQDDDLEPIDEVQVSMDSEFPLLPPNVLTSVYQLQKHRSQFLINLLVLVLDLLVLGSYHPSLFFPFVLDSKEHVEKFKRYEAEFRQYLMSKYFSDKTISGGNIFDVKMNIDGHTITASRLPPYQSYLDPATFHELISKEVGPSAETPSSTSTSNGKPSN</sequence>
<keyword evidence="2" id="KW-0472">Membrane</keyword>
<dbReference type="PANTHER" id="PTHR36078:SF2">
    <property type="entry name" value="OS09G0473966 PROTEIN"/>
    <property type="match status" value="1"/>
</dbReference>
<keyword evidence="2" id="KW-0812">Transmembrane</keyword>
<evidence type="ECO:0000313" key="4">
    <source>
        <dbReference type="Proteomes" id="UP000325081"/>
    </source>
</evidence>
<dbReference type="EMBL" id="BKCP01010181">
    <property type="protein sequence ID" value="GER52230.1"/>
    <property type="molecule type" value="Genomic_DNA"/>
</dbReference>
<proteinExistence type="predicted"/>
<keyword evidence="2" id="KW-1133">Transmembrane helix</keyword>
<reference evidence="4" key="1">
    <citation type="journal article" date="2019" name="Curr. Biol.">
        <title>Genome Sequence of Striga asiatica Provides Insight into the Evolution of Plant Parasitism.</title>
        <authorList>
            <person name="Yoshida S."/>
            <person name="Kim S."/>
            <person name="Wafula E.K."/>
            <person name="Tanskanen J."/>
            <person name="Kim Y.M."/>
            <person name="Honaas L."/>
            <person name="Yang Z."/>
            <person name="Spallek T."/>
            <person name="Conn C.E."/>
            <person name="Ichihashi Y."/>
            <person name="Cheong K."/>
            <person name="Cui S."/>
            <person name="Der J.P."/>
            <person name="Gundlach H."/>
            <person name="Jiao Y."/>
            <person name="Hori C."/>
            <person name="Ishida J.K."/>
            <person name="Kasahara H."/>
            <person name="Kiba T."/>
            <person name="Kim M.S."/>
            <person name="Koo N."/>
            <person name="Laohavisit A."/>
            <person name="Lee Y.H."/>
            <person name="Lumba S."/>
            <person name="McCourt P."/>
            <person name="Mortimer J.C."/>
            <person name="Mutuku J.M."/>
            <person name="Nomura T."/>
            <person name="Sasaki-Sekimoto Y."/>
            <person name="Seto Y."/>
            <person name="Wang Y."/>
            <person name="Wakatake T."/>
            <person name="Sakakibara H."/>
            <person name="Demura T."/>
            <person name="Yamaguchi S."/>
            <person name="Yoneyama K."/>
            <person name="Manabe R.I."/>
            <person name="Nelson D.C."/>
            <person name="Schulman A.H."/>
            <person name="Timko M.P."/>
            <person name="dePamphilis C.W."/>
            <person name="Choi D."/>
            <person name="Shirasu K."/>
        </authorList>
    </citation>
    <scope>NUCLEOTIDE SEQUENCE [LARGE SCALE GENOMIC DNA]</scope>
    <source>
        <strain evidence="4">cv. UVA1</strain>
    </source>
</reference>
<name>A0A5A7R4J7_STRAF</name>
<feature type="region of interest" description="Disordered" evidence="1">
    <location>
        <begin position="254"/>
        <end position="274"/>
    </location>
</feature>
<dbReference type="OrthoDB" id="1669448at2759"/>
<comment type="caution">
    <text evidence="3">The sequence shown here is derived from an EMBL/GenBank/DDBJ whole genome shotgun (WGS) entry which is preliminary data.</text>
</comment>
<accession>A0A5A7R4J7</accession>
<dbReference type="Proteomes" id="UP000325081">
    <property type="component" value="Unassembled WGS sequence"/>
</dbReference>
<evidence type="ECO:0000256" key="1">
    <source>
        <dbReference type="SAM" id="MobiDB-lite"/>
    </source>
</evidence>
<dbReference type="PANTHER" id="PTHR36078">
    <property type="entry name" value="BNACNNG21220D PROTEIN"/>
    <property type="match status" value="1"/>
</dbReference>
<protein>
    <submittedName>
        <fullName evidence="3">Zinc finger C-x8-C-x5-C-x3-H type family protein</fullName>
    </submittedName>
</protein>
<organism evidence="3 4">
    <name type="scientific">Striga asiatica</name>
    <name type="common">Asiatic witchweed</name>
    <name type="synonym">Buchnera asiatica</name>
    <dbReference type="NCBI Taxonomy" id="4170"/>
    <lineage>
        <taxon>Eukaryota</taxon>
        <taxon>Viridiplantae</taxon>
        <taxon>Streptophyta</taxon>
        <taxon>Embryophyta</taxon>
        <taxon>Tracheophyta</taxon>
        <taxon>Spermatophyta</taxon>
        <taxon>Magnoliopsida</taxon>
        <taxon>eudicotyledons</taxon>
        <taxon>Gunneridae</taxon>
        <taxon>Pentapetalae</taxon>
        <taxon>asterids</taxon>
        <taxon>lamiids</taxon>
        <taxon>Lamiales</taxon>
        <taxon>Orobanchaceae</taxon>
        <taxon>Buchnereae</taxon>
        <taxon>Striga</taxon>
    </lineage>
</organism>